<gene>
    <name evidence="1" type="ORF">BDQ12DRAFT_760002</name>
</gene>
<dbReference type="EMBL" id="ML213622">
    <property type="protein sequence ID" value="TFK35322.1"/>
    <property type="molecule type" value="Genomic_DNA"/>
</dbReference>
<accession>A0A5C3LRE5</accession>
<sequence length="105" mass="11192">MAVASVVMTAARITHEIFILPNHARIAAAQSTMWVLSEDGQSTMQVPVIESVKETGIIPAGYCVDFIPDPATAVKCLAEQGITTVNVYEKRALTEQTLSDAESAA</sequence>
<proteinExistence type="predicted"/>
<dbReference type="Proteomes" id="UP000308652">
    <property type="component" value="Unassembled WGS sequence"/>
</dbReference>
<evidence type="ECO:0000313" key="2">
    <source>
        <dbReference type="Proteomes" id="UP000308652"/>
    </source>
</evidence>
<organism evidence="1 2">
    <name type="scientific">Crucibulum laeve</name>
    <dbReference type="NCBI Taxonomy" id="68775"/>
    <lineage>
        <taxon>Eukaryota</taxon>
        <taxon>Fungi</taxon>
        <taxon>Dikarya</taxon>
        <taxon>Basidiomycota</taxon>
        <taxon>Agaricomycotina</taxon>
        <taxon>Agaricomycetes</taxon>
        <taxon>Agaricomycetidae</taxon>
        <taxon>Agaricales</taxon>
        <taxon>Agaricineae</taxon>
        <taxon>Nidulariaceae</taxon>
        <taxon>Crucibulum</taxon>
    </lineage>
</organism>
<dbReference type="AlphaFoldDB" id="A0A5C3LRE5"/>
<reference evidence="1 2" key="1">
    <citation type="journal article" date="2019" name="Nat. Ecol. Evol.">
        <title>Megaphylogeny resolves global patterns of mushroom evolution.</title>
        <authorList>
            <person name="Varga T."/>
            <person name="Krizsan K."/>
            <person name="Foldi C."/>
            <person name="Dima B."/>
            <person name="Sanchez-Garcia M."/>
            <person name="Sanchez-Ramirez S."/>
            <person name="Szollosi G.J."/>
            <person name="Szarkandi J.G."/>
            <person name="Papp V."/>
            <person name="Albert L."/>
            <person name="Andreopoulos W."/>
            <person name="Angelini C."/>
            <person name="Antonin V."/>
            <person name="Barry K.W."/>
            <person name="Bougher N.L."/>
            <person name="Buchanan P."/>
            <person name="Buyck B."/>
            <person name="Bense V."/>
            <person name="Catcheside P."/>
            <person name="Chovatia M."/>
            <person name="Cooper J."/>
            <person name="Damon W."/>
            <person name="Desjardin D."/>
            <person name="Finy P."/>
            <person name="Geml J."/>
            <person name="Haridas S."/>
            <person name="Hughes K."/>
            <person name="Justo A."/>
            <person name="Karasinski D."/>
            <person name="Kautmanova I."/>
            <person name="Kiss B."/>
            <person name="Kocsube S."/>
            <person name="Kotiranta H."/>
            <person name="LaButti K.M."/>
            <person name="Lechner B.E."/>
            <person name="Liimatainen K."/>
            <person name="Lipzen A."/>
            <person name="Lukacs Z."/>
            <person name="Mihaltcheva S."/>
            <person name="Morgado L.N."/>
            <person name="Niskanen T."/>
            <person name="Noordeloos M.E."/>
            <person name="Ohm R.A."/>
            <person name="Ortiz-Santana B."/>
            <person name="Ovrebo C."/>
            <person name="Racz N."/>
            <person name="Riley R."/>
            <person name="Savchenko A."/>
            <person name="Shiryaev A."/>
            <person name="Soop K."/>
            <person name="Spirin V."/>
            <person name="Szebenyi C."/>
            <person name="Tomsovsky M."/>
            <person name="Tulloss R.E."/>
            <person name="Uehling J."/>
            <person name="Grigoriev I.V."/>
            <person name="Vagvolgyi C."/>
            <person name="Papp T."/>
            <person name="Martin F.M."/>
            <person name="Miettinen O."/>
            <person name="Hibbett D.S."/>
            <person name="Nagy L.G."/>
        </authorList>
    </citation>
    <scope>NUCLEOTIDE SEQUENCE [LARGE SCALE GENOMIC DNA]</scope>
    <source>
        <strain evidence="1 2">CBS 166.37</strain>
    </source>
</reference>
<dbReference type="OrthoDB" id="2899474at2759"/>
<evidence type="ECO:0000313" key="1">
    <source>
        <dbReference type="EMBL" id="TFK35322.1"/>
    </source>
</evidence>
<name>A0A5C3LRE5_9AGAR</name>
<protein>
    <submittedName>
        <fullName evidence="1">Uncharacterized protein</fullName>
    </submittedName>
</protein>
<keyword evidence="2" id="KW-1185">Reference proteome</keyword>